<evidence type="ECO:0000259" key="3">
    <source>
        <dbReference type="PROSITE" id="PS50245"/>
    </source>
</evidence>
<dbReference type="InterPro" id="IPR025486">
    <property type="entry name" value="DUF4378"/>
</dbReference>
<dbReference type="GO" id="GO:0034453">
    <property type="term" value="P:microtubule anchoring"/>
    <property type="evidence" value="ECO:0007669"/>
    <property type="project" value="InterPro"/>
</dbReference>
<feature type="compositionally biased region" description="Basic and acidic residues" evidence="2">
    <location>
        <begin position="256"/>
        <end position="265"/>
    </location>
</feature>
<feature type="region of interest" description="Disordered" evidence="2">
    <location>
        <begin position="690"/>
        <end position="720"/>
    </location>
</feature>
<dbReference type="PANTHER" id="PTHR13958">
    <property type="entry name" value="CENTROSOME-ASSOCIATED PROTEIN 350"/>
    <property type="match status" value="1"/>
</dbReference>
<evidence type="ECO:0000313" key="5">
    <source>
        <dbReference type="Proteomes" id="UP001208570"/>
    </source>
</evidence>
<dbReference type="SUPFAM" id="SSF74924">
    <property type="entry name" value="Cap-Gly domain"/>
    <property type="match status" value="1"/>
</dbReference>
<dbReference type="Proteomes" id="UP001208570">
    <property type="component" value="Unassembled WGS sequence"/>
</dbReference>
<dbReference type="GO" id="GO:0005813">
    <property type="term" value="C:centrosome"/>
    <property type="evidence" value="ECO:0007669"/>
    <property type="project" value="InterPro"/>
</dbReference>
<dbReference type="GO" id="GO:0008017">
    <property type="term" value="F:microtubule binding"/>
    <property type="evidence" value="ECO:0007669"/>
    <property type="project" value="InterPro"/>
</dbReference>
<organism evidence="4 5">
    <name type="scientific">Paralvinella palmiformis</name>
    <dbReference type="NCBI Taxonomy" id="53620"/>
    <lineage>
        <taxon>Eukaryota</taxon>
        <taxon>Metazoa</taxon>
        <taxon>Spiralia</taxon>
        <taxon>Lophotrochozoa</taxon>
        <taxon>Annelida</taxon>
        <taxon>Polychaeta</taxon>
        <taxon>Sedentaria</taxon>
        <taxon>Canalipalpata</taxon>
        <taxon>Terebellida</taxon>
        <taxon>Terebelliformia</taxon>
        <taxon>Alvinellidae</taxon>
        <taxon>Paralvinella</taxon>
    </lineage>
</organism>
<feature type="compositionally biased region" description="Basic and acidic residues" evidence="2">
    <location>
        <begin position="281"/>
        <end position="295"/>
    </location>
</feature>
<dbReference type="SMART" id="SM01052">
    <property type="entry name" value="CAP_GLY"/>
    <property type="match status" value="1"/>
</dbReference>
<feature type="compositionally biased region" description="Acidic residues" evidence="2">
    <location>
        <begin position="267"/>
        <end position="280"/>
    </location>
</feature>
<dbReference type="Pfam" id="PF14309">
    <property type="entry name" value="DUF4378"/>
    <property type="match status" value="1"/>
</dbReference>
<feature type="compositionally biased region" description="Polar residues" evidence="2">
    <location>
        <begin position="103"/>
        <end position="113"/>
    </location>
</feature>
<sequence>MNNSLLLILKAIFNKADNATQNETEANNSVNIDYSNETFDSEPAPTHSQSNVSKSKERSSVSMTAKTVRYTENGFSVTSPHVSPNNNIVHKNLESDSEESFSVAPSASETSDTSDVKARIRELSEELKRRKIEAERLKRQHEQKQKEKLKQKEEYLRKQIENYDNYISHVKTELNHGVETPERQGSPVRPQIKPQSHAVTKTTERPKSVDRGRLDLDPSNTTSAAPSVPSRNSKEKPSTFQEGEPEQEILTSSHSKSHDVTKSVSEELIEVDTTAVEESESELKLDLVEKDDDKNQATTPRSVHESRLDTARSVTEIPEDLSVQTDRSEKSHHVSPRLEDIAESQHQLSLKHSETVDETSELSEASHTDKSASYRTESSTYSSKSKSYTDDYSDESESSATISTHTPRSNIPPSEKSTGQTSQVRSVFESKSVLTQDDISESLAEEIQSEEEDESKSEVFFKLTEAPITSQVTDEHQYNVGDRVTVGGEAGTVCFVGFVKYAPGLHAGVALDKPEGHCNGKVEGETYFECEPLHGLLTSVDNVKKLEDELEKSVREDAEKGLDVEVSTKVADVAADEIGDVFWEVDAGEKDSNASPRDVELPDETDEQSKSRSLKQQSPEVKNEESPKLQPPEAKDEDTEVKARVSKEKECEKATDLAIQNLLNEAISQMMDIRSRKHVLVQDVSKNTVAPDTQEQLQEEPIQRPVSPKQYESEEFPDDDDDLYDFTNDVEDPWNDDDLGFGISRNAPPSQPGVVDTDELKLDLSKLTEPIQPERVLYVVPHSEPQVRQLVSTVVDLFWERRRYGESWHDVEPPSSYFTVDPDVVPELELHSSRVYKKLVFDLTAHVLRDMYQDEDDDRIEQPPWLRQSLAKFKYHKRPIPPTTVDSLRPIVQRHVGQLLGVSSDVDTDRCFPTSASRRWNARKKKDRVDEILVQELRQDEPQWVDYDTDELAVKMQIADTLFESLMADTVGALRPVLGRWSQGPSSSSSTS</sequence>
<evidence type="ECO:0000256" key="1">
    <source>
        <dbReference type="SAM" id="Coils"/>
    </source>
</evidence>
<feature type="domain" description="CAP-Gly" evidence="3">
    <location>
        <begin position="497"/>
        <end position="539"/>
    </location>
</feature>
<feature type="compositionally biased region" description="Polar residues" evidence="2">
    <location>
        <begin position="400"/>
        <end position="425"/>
    </location>
</feature>
<feature type="compositionally biased region" description="Polar residues" evidence="2">
    <location>
        <begin position="24"/>
        <end position="38"/>
    </location>
</feature>
<dbReference type="AlphaFoldDB" id="A0AAD9NEZ5"/>
<gene>
    <name evidence="4" type="ORF">LSH36_59g05013</name>
</gene>
<feature type="compositionally biased region" description="Basic and acidic residues" evidence="2">
    <location>
        <begin position="202"/>
        <end position="216"/>
    </location>
</feature>
<protein>
    <recommendedName>
        <fullName evidence="3">CAP-Gly domain-containing protein</fullName>
    </recommendedName>
</protein>
<feature type="coiled-coil region" evidence="1">
    <location>
        <begin position="117"/>
        <end position="159"/>
    </location>
</feature>
<dbReference type="InterPro" id="IPR028750">
    <property type="entry name" value="CEP350/CC187"/>
</dbReference>
<keyword evidence="1" id="KW-0175">Coiled coil</keyword>
<dbReference type="Pfam" id="PF01302">
    <property type="entry name" value="CAP_GLY"/>
    <property type="match status" value="1"/>
</dbReference>
<comment type="caution">
    <text evidence="4">The sequence shown here is derived from an EMBL/GenBank/DDBJ whole genome shotgun (WGS) entry which is preliminary data.</text>
</comment>
<dbReference type="InterPro" id="IPR036859">
    <property type="entry name" value="CAP-Gly_dom_sf"/>
</dbReference>
<feature type="region of interest" description="Disordered" evidence="2">
    <location>
        <begin position="584"/>
        <end position="642"/>
    </location>
</feature>
<dbReference type="PROSITE" id="PS50245">
    <property type="entry name" value="CAP_GLY_2"/>
    <property type="match status" value="1"/>
</dbReference>
<feature type="compositionally biased region" description="Basic and acidic residues" evidence="2">
    <location>
        <begin position="587"/>
        <end position="600"/>
    </location>
</feature>
<feature type="compositionally biased region" description="Polar residues" evidence="2">
    <location>
        <begin position="218"/>
        <end position="231"/>
    </location>
</feature>
<accession>A0AAD9NEZ5</accession>
<feature type="compositionally biased region" description="Basic and acidic residues" evidence="2">
    <location>
        <begin position="326"/>
        <end position="340"/>
    </location>
</feature>
<keyword evidence="5" id="KW-1185">Reference proteome</keyword>
<evidence type="ECO:0000313" key="4">
    <source>
        <dbReference type="EMBL" id="KAK2164754.1"/>
    </source>
</evidence>
<feature type="region of interest" description="Disordered" evidence="2">
    <location>
        <begin position="95"/>
        <end position="117"/>
    </location>
</feature>
<dbReference type="PANTHER" id="PTHR13958:SF3">
    <property type="entry name" value="CAP-GLY DOMAIN-CONTAINING PROTEIN-RELATED"/>
    <property type="match status" value="1"/>
</dbReference>
<dbReference type="EMBL" id="JAODUP010000059">
    <property type="protein sequence ID" value="KAK2164754.1"/>
    <property type="molecule type" value="Genomic_DNA"/>
</dbReference>
<reference evidence="4" key="1">
    <citation type="journal article" date="2023" name="Mol. Biol. Evol.">
        <title>Third-Generation Sequencing Reveals the Adaptive Role of the Epigenome in Three Deep-Sea Polychaetes.</title>
        <authorList>
            <person name="Perez M."/>
            <person name="Aroh O."/>
            <person name="Sun Y."/>
            <person name="Lan Y."/>
            <person name="Juniper S.K."/>
            <person name="Young C.R."/>
            <person name="Angers B."/>
            <person name="Qian P.Y."/>
        </authorList>
    </citation>
    <scope>NUCLEOTIDE SEQUENCE</scope>
    <source>
        <strain evidence="4">P08H-3</strain>
    </source>
</reference>
<feature type="compositionally biased region" description="Low complexity" evidence="2">
    <location>
        <begin position="376"/>
        <end position="386"/>
    </location>
</feature>
<dbReference type="Gene3D" id="2.30.30.190">
    <property type="entry name" value="CAP Gly-rich-like domain"/>
    <property type="match status" value="1"/>
</dbReference>
<feature type="region of interest" description="Disordered" evidence="2">
    <location>
        <begin position="177"/>
        <end position="433"/>
    </location>
</feature>
<proteinExistence type="predicted"/>
<feature type="region of interest" description="Disordered" evidence="2">
    <location>
        <begin position="24"/>
        <end position="65"/>
    </location>
</feature>
<name>A0AAD9NEZ5_9ANNE</name>
<evidence type="ECO:0000256" key="2">
    <source>
        <dbReference type="SAM" id="MobiDB-lite"/>
    </source>
</evidence>
<dbReference type="InterPro" id="IPR000938">
    <property type="entry name" value="CAP-Gly_domain"/>
</dbReference>